<dbReference type="EMBL" id="JAQNDK010000007">
    <property type="protein sequence ID" value="MDC0685681.1"/>
    <property type="molecule type" value="Genomic_DNA"/>
</dbReference>
<feature type="transmembrane region" description="Helical" evidence="1">
    <location>
        <begin position="121"/>
        <end position="154"/>
    </location>
</feature>
<evidence type="ECO:0000313" key="2">
    <source>
        <dbReference type="EMBL" id="MDC0685681.1"/>
    </source>
</evidence>
<feature type="transmembrane region" description="Helical" evidence="1">
    <location>
        <begin position="359"/>
        <end position="377"/>
    </location>
</feature>
<name>A0ABT5CGX6_9BACT</name>
<keyword evidence="1" id="KW-1133">Transmembrane helix</keyword>
<proteinExistence type="predicted"/>
<feature type="transmembrane region" description="Helical" evidence="1">
    <location>
        <begin position="239"/>
        <end position="266"/>
    </location>
</feature>
<feature type="transmembrane region" description="Helical" evidence="1">
    <location>
        <begin position="389"/>
        <end position="410"/>
    </location>
</feature>
<keyword evidence="1" id="KW-0472">Membrane</keyword>
<dbReference type="Proteomes" id="UP001217485">
    <property type="component" value="Unassembled WGS sequence"/>
</dbReference>
<comment type="caution">
    <text evidence="2">The sequence shown here is derived from an EMBL/GenBank/DDBJ whole genome shotgun (WGS) entry which is preliminary data.</text>
</comment>
<protein>
    <recommendedName>
        <fullName evidence="4">Glycosyltransferase RgtA/B/C/D-like domain-containing protein</fullName>
    </recommendedName>
</protein>
<dbReference type="RefSeq" id="WP_272104106.1">
    <property type="nucleotide sequence ID" value="NZ_JAQNDK010000007.1"/>
</dbReference>
<organism evidence="2 3">
    <name type="scientific">Sorangium atrum</name>
    <dbReference type="NCBI Taxonomy" id="2995308"/>
    <lineage>
        <taxon>Bacteria</taxon>
        <taxon>Pseudomonadati</taxon>
        <taxon>Myxococcota</taxon>
        <taxon>Polyangia</taxon>
        <taxon>Polyangiales</taxon>
        <taxon>Polyangiaceae</taxon>
        <taxon>Sorangium</taxon>
    </lineage>
</organism>
<keyword evidence="3" id="KW-1185">Reference proteome</keyword>
<feature type="transmembrane region" description="Helical" evidence="1">
    <location>
        <begin position="166"/>
        <end position="183"/>
    </location>
</feature>
<gene>
    <name evidence="2" type="ORF">POL72_48710</name>
</gene>
<accession>A0ABT5CGX6</accession>
<feature type="transmembrane region" description="Helical" evidence="1">
    <location>
        <begin position="310"/>
        <end position="329"/>
    </location>
</feature>
<feature type="transmembrane region" description="Helical" evidence="1">
    <location>
        <begin position="335"/>
        <end position="352"/>
    </location>
</feature>
<evidence type="ECO:0008006" key="4">
    <source>
        <dbReference type="Google" id="ProtNLM"/>
    </source>
</evidence>
<keyword evidence="1" id="KW-0812">Transmembrane</keyword>
<evidence type="ECO:0000313" key="3">
    <source>
        <dbReference type="Proteomes" id="UP001217485"/>
    </source>
</evidence>
<evidence type="ECO:0000256" key="1">
    <source>
        <dbReference type="SAM" id="Phobius"/>
    </source>
</evidence>
<feature type="transmembrane region" description="Helical" evidence="1">
    <location>
        <begin position="203"/>
        <end position="227"/>
    </location>
</feature>
<reference evidence="2 3" key="1">
    <citation type="submission" date="2023-01" db="EMBL/GenBank/DDBJ databases">
        <title>Minimal conservation of predation-associated metabolite biosynthetic gene clusters underscores biosynthetic potential of Myxococcota including descriptions for ten novel species: Archangium lansinium sp. nov., Myxococcus landrumus sp. nov., Nannocystis bai.</title>
        <authorList>
            <person name="Ahearne A."/>
            <person name="Stevens C."/>
            <person name="Dowd S."/>
        </authorList>
    </citation>
    <scope>NUCLEOTIDE SEQUENCE [LARGE SCALE GENOMIC DNA]</scope>
    <source>
        <strain evidence="2 3">WIWO2</strain>
    </source>
</reference>
<sequence length="593" mass="64178">MIDRLRRLLSSRHAPLVVALLAAVLFAPTLGTGYMMDDYIHRISFDPELRAQGGPWGDWDIFRFQDADRGHLHQSMDRGTTPWWTAPDFRLAFLRPIASLNHALDYRLWPDASVVMHAENLALYAILALLAAAIYRRSLGATVCAGLAALMFALDDAHAFTVAWIANRNALWAAVFGFAALLAHDRWRRDGWTPGAVLGPAAYALGMLSAEAAAATLAYLFAHAVWIERGTLLSRARVLLPYAAIAIVWAIAYRALGYGAAAGGLYVDPVHEPTAYIAAVGERLPVLLLAQFTLVTSSLWIFVPDQHIAAAVAVVVVLVGLVAAALWAGVPRARMSGFFATGAVLSLLPACATWPNDRLLLFSSLGAFGLIASLITAPREGLGRGARRLARGGAAAMIAFHLVLAPLLVVPRSLSNARMLDGLVRRAAASLPPAAEMADRTLVVVNAPDTIAAGLGVTTRFILGERMPATIRQLAVTSLGTMHLLRSDERTLVVTLSEGFFHNSMSTIHRTARSPMRAGERVELAGMTATVLSLTPDGRRPLRVEFRFDRPLDDPGFVWVTWVDTRFERFELPPVGGERVLQAIDLQKAFTGG</sequence>